<sequence length="84" mass="9585">MSVIIIGLIAYGNRHFESISKFYQEHVYDLAHGKNMVNVILVDFRGMDTLFESSVLGIAGLAVYTMIKLRKKRQTQGNEVKNHE</sequence>
<evidence type="ECO:0000313" key="2">
    <source>
        <dbReference type="EMBL" id="SUK87402.1"/>
    </source>
</evidence>
<dbReference type="PANTHER" id="PTHR43373">
    <property type="entry name" value="NA(+)/H(+) ANTIPORTER SUBUNIT"/>
    <property type="match status" value="1"/>
</dbReference>
<evidence type="ECO:0000313" key="3">
    <source>
        <dbReference type="Proteomes" id="UP000254502"/>
    </source>
</evidence>
<evidence type="ECO:0000259" key="1">
    <source>
        <dbReference type="Pfam" id="PF20501"/>
    </source>
</evidence>
<proteinExistence type="predicted"/>
<dbReference type="Proteomes" id="UP000254502">
    <property type="component" value="Unassembled WGS sequence"/>
</dbReference>
<reference evidence="2 3" key="1">
    <citation type="submission" date="2018-06" db="EMBL/GenBank/DDBJ databases">
        <authorList>
            <consortium name="Pathogen Informatics"/>
            <person name="Doyle S."/>
        </authorList>
    </citation>
    <scope>NUCLEOTIDE SEQUENCE [LARGE SCALE GENOMIC DNA]</scope>
    <source>
        <strain evidence="2 3">NCTC5664</strain>
    </source>
</reference>
<dbReference type="AlphaFoldDB" id="A0A380E061"/>
<organism evidence="2 3">
    <name type="scientific">Staphylococcus aureus</name>
    <dbReference type="NCBI Taxonomy" id="1280"/>
    <lineage>
        <taxon>Bacteria</taxon>
        <taxon>Bacillati</taxon>
        <taxon>Bacillota</taxon>
        <taxon>Bacilli</taxon>
        <taxon>Bacillales</taxon>
        <taxon>Staphylococcaceae</taxon>
        <taxon>Staphylococcus</taxon>
    </lineage>
</organism>
<accession>A0A380E061</accession>
<dbReference type="EMBL" id="UHAQ01000003">
    <property type="protein sequence ID" value="SUK87402.1"/>
    <property type="molecule type" value="Genomic_DNA"/>
</dbReference>
<gene>
    <name evidence="2" type="primary">mnhA_2</name>
    <name evidence="2" type="ORF">NCTC5664_02740</name>
</gene>
<feature type="domain" description="MrpA C-terminal/MbhE" evidence="1">
    <location>
        <begin position="13"/>
        <end position="68"/>
    </location>
</feature>
<protein>
    <submittedName>
        <fullName evidence="2">Na(+) H(+) antiporter subunit A</fullName>
    </submittedName>
</protein>
<name>A0A380E061_STAAU</name>
<dbReference type="Pfam" id="PF20501">
    <property type="entry name" value="MbhE"/>
    <property type="match status" value="1"/>
</dbReference>
<dbReference type="InterPro" id="IPR050616">
    <property type="entry name" value="CPA3_Na-H_Antiporter_A"/>
</dbReference>
<dbReference type="InterPro" id="IPR046806">
    <property type="entry name" value="MrpA_C/MbhE"/>
</dbReference>
<dbReference type="PANTHER" id="PTHR43373:SF1">
    <property type="entry name" value="NA(+)_H(+) ANTIPORTER SUBUNIT A"/>
    <property type="match status" value="1"/>
</dbReference>